<proteinExistence type="predicted"/>
<reference evidence="2" key="1">
    <citation type="submission" date="2016-11" db="UniProtKB">
        <authorList>
            <consortium name="WormBaseParasite"/>
        </authorList>
    </citation>
    <scope>IDENTIFICATION</scope>
</reference>
<dbReference type="WBParaSite" id="MhA1_Contig953.frz3.gene21">
    <property type="protein sequence ID" value="MhA1_Contig953.frz3.gene21"/>
    <property type="gene ID" value="MhA1_Contig953.frz3.gene21"/>
</dbReference>
<evidence type="ECO:0000313" key="2">
    <source>
        <dbReference type="WBParaSite" id="MhA1_Contig953.frz3.gene21"/>
    </source>
</evidence>
<protein>
    <submittedName>
        <fullName evidence="2">Uncharacterized protein</fullName>
    </submittedName>
</protein>
<organism evidence="1 2">
    <name type="scientific">Meloidogyne hapla</name>
    <name type="common">Root-knot nematode worm</name>
    <dbReference type="NCBI Taxonomy" id="6305"/>
    <lineage>
        <taxon>Eukaryota</taxon>
        <taxon>Metazoa</taxon>
        <taxon>Ecdysozoa</taxon>
        <taxon>Nematoda</taxon>
        <taxon>Chromadorea</taxon>
        <taxon>Rhabditida</taxon>
        <taxon>Tylenchina</taxon>
        <taxon>Tylenchomorpha</taxon>
        <taxon>Tylenchoidea</taxon>
        <taxon>Meloidogynidae</taxon>
        <taxon>Meloidogyninae</taxon>
        <taxon>Meloidogyne</taxon>
    </lineage>
</organism>
<evidence type="ECO:0000313" key="1">
    <source>
        <dbReference type="Proteomes" id="UP000095281"/>
    </source>
</evidence>
<dbReference type="AlphaFoldDB" id="A0A1I8C1Z7"/>
<name>A0A1I8C1Z7_MELHA</name>
<keyword evidence="1" id="KW-1185">Reference proteome</keyword>
<dbReference type="Proteomes" id="UP000095281">
    <property type="component" value="Unplaced"/>
</dbReference>
<accession>A0A1I8C1Z7</accession>
<sequence>MALCWHLYRTICACCVCNCLCNAYLQYNQKSNVCKCLKS</sequence>